<dbReference type="OrthoDB" id="1938112at2759"/>
<feature type="region of interest" description="Disordered" evidence="8">
    <location>
        <begin position="310"/>
        <end position="387"/>
    </location>
</feature>
<feature type="domain" description="Malectin" evidence="10">
    <location>
        <begin position="4"/>
        <end position="66"/>
    </location>
</feature>
<dbReference type="PANTHER" id="PTHR48006">
    <property type="entry name" value="LEUCINE-RICH REPEAT-CONTAINING PROTEIN DDB_G0281931-RELATED"/>
    <property type="match status" value="1"/>
</dbReference>
<feature type="compositionally biased region" description="Polar residues" evidence="8">
    <location>
        <begin position="310"/>
        <end position="329"/>
    </location>
</feature>
<evidence type="ECO:0000256" key="1">
    <source>
        <dbReference type="ARBA" id="ARBA00012513"/>
    </source>
</evidence>
<organism evidence="11 12">
    <name type="scientific">Coptis chinensis</name>
    <dbReference type="NCBI Taxonomy" id="261450"/>
    <lineage>
        <taxon>Eukaryota</taxon>
        <taxon>Viridiplantae</taxon>
        <taxon>Streptophyta</taxon>
        <taxon>Embryophyta</taxon>
        <taxon>Tracheophyta</taxon>
        <taxon>Spermatophyta</taxon>
        <taxon>Magnoliopsida</taxon>
        <taxon>Ranunculales</taxon>
        <taxon>Ranunculaceae</taxon>
        <taxon>Coptidoideae</taxon>
        <taxon>Coptis</taxon>
    </lineage>
</organism>
<keyword evidence="2" id="KW-0597">Phosphoprotein</keyword>
<dbReference type="InterPro" id="IPR021720">
    <property type="entry name" value="Malectin_dom"/>
</dbReference>
<dbReference type="Pfam" id="PF11721">
    <property type="entry name" value="Malectin"/>
    <property type="match status" value="1"/>
</dbReference>
<keyword evidence="5" id="KW-0547">Nucleotide-binding</keyword>
<dbReference type="Gene3D" id="1.10.510.10">
    <property type="entry name" value="Transferase(Phosphotransferase) domain 1"/>
    <property type="match status" value="1"/>
</dbReference>
<comment type="caution">
    <text evidence="11">The sequence shown here is derived from an EMBL/GenBank/DDBJ whole genome shotgun (WGS) entry which is preliminary data.</text>
</comment>
<evidence type="ECO:0000259" key="10">
    <source>
        <dbReference type="Pfam" id="PF11721"/>
    </source>
</evidence>
<keyword evidence="12" id="KW-1185">Reference proteome</keyword>
<keyword evidence="9" id="KW-1133">Transmembrane helix</keyword>
<keyword evidence="9" id="KW-0812">Transmembrane</keyword>
<dbReference type="EMBL" id="JADFTS010000002">
    <property type="protein sequence ID" value="KAF9620655.1"/>
    <property type="molecule type" value="Genomic_DNA"/>
</dbReference>
<evidence type="ECO:0000256" key="2">
    <source>
        <dbReference type="ARBA" id="ARBA00022553"/>
    </source>
</evidence>
<dbReference type="Proteomes" id="UP000631114">
    <property type="component" value="Unassembled WGS sequence"/>
</dbReference>
<dbReference type="AlphaFoldDB" id="A0A835IMR0"/>
<keyword evidence="6" id="KW-0067">ATP-binding</keyword>
<evidence type="ECO:0000256" key="5">
    <source>
        <dbReference type="ARBA" id="ARBA00022741"/>
    </source>
</evidence>
<accession>A0A835IMR0</accession>
<sequence>MLVMNGHLVLKDFDIVVEAGGPNKPIVKTFNASVQSNTLKIHFYWAGKGTTGIPNRGVYGPLISAISVDPNFKPPSIKKTPIALVVGVSASALLIVLLVACILWRKGCLGSKASMDRDLRSLDLKTGSFSLRQIKAATQNFDVENKLGEGGFGSVYKVLLFLEMSIVDVVTEAIWLQNVCDRGYLTVKADVYSFELLRLEIVSGKSNTNYRPKEEFVYLLDWAYVLQERGSLLELIDPNLGSEFSTEEAMVMLNVSLLCTNASPTLRPTMSQVVSMLEGRTPIQDLLSDPGFSTIDSRVKAIRNHFWQNPNLTQSMSTNGPFTDSSTSNGDREESAANRPYTNSSMSNADREVSGHLISTNGSYSISDPGTDESGHRLTVSSVGSVH</sequence>
<reference evidence="11 12" key="1">
    <citation type="submission" date="2020-10" db="EMBL/GenBank/DDBJ databases">
        <title>The Coptis chinensis genome and diversification of protoberbering-type alkaloids.</title>
        <authorList>
            <person name="Wang B."/>
            <person name="Shu S."/>
            <person name="Song C."/>
            <person name="Liu Y."/>
        </authorList>
    </citation>
    <scope>NUCLEOTIDE SEQUENCE [LARGE SCALE GENOMIC DNA]</scope>
    <source>
        <strain evidence="11">HL-2020</strain>
        <tissue evidence="11">Leaf</tissue>
    </source>
</reference>
<keyword evidence="7" id="KW-0325">Glycoprotein</keyword>
<dbReference type="EC" id="2.7.11.1" evidence="1"/>
<dbReference type="InterPro" id="IPR051824">
    <property type="entry name" value="LRR_Rcpt-Like_S/T_Kinase"/>
</dbReference>
<gene>
    <name evidence="11" type="ORF">IFM89_013681</name>
</gene>
<evidence type="ECO:0000313" key="12">
    <source>
        <dbReference type="Proteomes" id="UP000631114"/>
    </source>
</evidence>
<feature type="transmembrane region" description="Helical" evidence="9">
    <location>
        <begin position="82"/>
        <end position="104"/>
    </location>
</feature>
<evidence type="ECO:0000256" key="6">
    <source>
        <dbReference type="ARBA" id="ARBA00022840"/>
    </source>
</evidence>
<keyword evidence="4" id="KW-0732">Signal</keyword>
<dbReference type="PANTHER" id="PTHR48006:SF68">
    <property type="entry name" value="PROTEIN KINASE DOMAIN-CONTAINING PROTEIN"/>
    <property type="match status" value="1"/>
</dbReference>
<protein>
    <recommendedName>
        <fullName evidence="1">non-specific serine/threonine protein kinase</fullName>
        <ecNumber evidence="1">2.7.11.1</ecNumber>
    </recommendedName>
</protein>
<evidence type="ECO:0000256" key="4">
    <source>
        <dbReference type="ARBA" id="ARBA00022729"/>
    </source>
</evidence>
<evidence type="ECO:0000313" key="11">
    <source>
        <dbReference type="EMBL" id="KAF9620655.1"/>
    </source>
</evidence>
<feature type="compositionally biased region" description="Polar residues" evidence="8">
    <location>
        <begin position="357"/>
        <end position="368"/>
    </location>
</feature>
<dbReference type="GO" id="GO:0005524">
    <property type="term" value="F:ATP binding"/>
    <property type="evidence" value="ECO:0007669"/>
    <property type="project" value="UniProtKB-KW"/>
</dbReference>
<dbReference type="Gene3D" id="3.30.200.20">
    <property type="entry name" value="Phosphorylase Kinase, domain 1"/>
    <property type="match status" value="1"/>
</dbReference>
<keyword evidence="3" id="KW-0808">Transferase</keyword>
<evidence type="ECO:0000256" key="3">
    <source>
        <dbReference type="ARBA" id="ARBA00022679"/>
    </source>
</evidence>
<dbReference type="InterPro" id="IPR011009">
    <property type="entry name" value="Kinase-like_dom_sf"/>
</dbReference>
<dbReference type="GO" id="GO:0004674">
    <property type="term" value="F:protein serine/threonine kinase activity"/>
    <property type="evidence" value="ECO:0007669"/>
    <property type="project" value="UniProtKB-EC"/>
</dbReference>
<proteinExistence type="predicted"/>
<name>A0A835IMR0_9MAGN</name>
<keyword evidence="9" id="KW-0472">Membrane</keyword>
<evidence type="ECO:0000256" key="7">
    <source>
        <dbReference type="ARBA" id="ARBA00023180"/>
    </source>
</evidence>
<dbReference type="SUPFAM" id="SSF56112">
    <property type="entry name" value="Protein kinase-like (PK-like)"/>
    <property type="match status" value="2"/>
</dbReference>
<evidence type="ECO:0000256" key="8">
    <source>
        <dbReference type="SAM" id="MobiDB-lite"/>
    </source>
</evidence>
<dbReference type="Gene3D" id="2.60.120.430">
    <property type="entry name" value="Galactose-binding lectin"/>
    <property type="match status" value="1"/>
</dbReference>
<evidence type="ECO:0000256" key="9">
    <source>
        <dbReference type="SAM" id="Phobius"/>
    </source>
</evidence>